<dbReference type="KEGG" id="tcu:Tcur_0470"/>
<reference evidence="3 4" key="1">
    <citation type="journal article" date="2011" name="Stand. Genomic Sci.">
        <title>Complete genome sequence of Thermomonospora curvata type strain (B9).</title>
        <authorList>
            <person name="Chertkov O."/>
            <person name="Sikorski J."/>
            <person name="Nolan M."/>
            <person name="Lapidus A."/>
            <person name="Lucas S."/>
            <person name="Del Rio T.G."/>
            <person name="Tice H."/>
            <person name="Cheng J.F."/>
            <person name="Goodwin L."/>
            <person name="Pitluck S."/>
            <person name="Liolios K."/>
            <person name="Ivanova N."/>
            <person name="Mavromatis K."/>
            <person name="Mikhailova N."/>
            <person name="Ovchinnikova G."/>
            <person name="Pati A."/>
            <person name="Chen A."/>
            <person name="Palaniappan K."/>
            <person name="Djao O.D."/>
            <person name="Land M."/>
            <person name="Hauser L."/>
            <person name="Chang Y.J."/>
            <person name="Jeffries C.D."/>
            <person name="Brettin T."/>
            <person name="Han C."/>
            <person name="Detter J.C."/>
            <person name="Rohde M."/>
            <person name="Goker M."/>
            <person name="Woyke T."/>
            <person name="Bristow J."/>
            <person name="Eisen J.A."/>
            <person name="Markowitz V."/>
            <person name="Hugenholtz P."/>
            <person name="Klenk H.P."/>
            <person name="Kyrpides N.C."/>
        </authorList>
    </citation>
    <scope>NUCLEOTIDE SEQUENCE [LARGE SCALE GENOMIC DNA]</scope>
    <source>
        <strain evidence="4">ATCC 19995 / DSM 43183 / JCM 3096 / KCTC 9072 / NBRC 15933 / NCIMB 10081 / Henssen B9</strain>
    </source>
</reference>
<evidence type="ECO:0000256" key="1">
    <source>
        <dbReference type="ARBA" id="ARBA00023002"/>
    </source>
</evidence>
<dbReference type="InterPro" id="IPR002563">
    <property type="entry name" value="Flavin_Rdtase-like_dom"/>
</dbReference>
<dbReference type="InterPro" id="IPR012349">
    <property type="entry name" value="Split_barrel_FMN-bd"/>
</dbReference>
<dbReference type="SMART" id="SM00903">
    <property type="entry name" value="Flavin_Reduct"/>
    <property type="match status" value="1"/>
</dbReference>
<dbReference type="Proteomes" id="UP000001918">
    <property type="component" value="Chromosome"/>
</dbReference>
<protein>
    <submittedName>
        <fullName evidence="3">Flavin reductase domain protein FMN-binding protein</fullName>
    </submittedName>
</protein>
<dbReference type="GO" id="GO:0042602">
    <property type="term" value="F:riboflavin reductase (NADPH) activity"/>
    <property type="evidence" value="ECO:0007669"/>
    <property type="project" value="TreeGrafter"/>
</dbReference>
<keyword evidence="4" id="KW-1185">Reference proteome</keyword>
<dbReference type="RefSeq" id="WP_012850851.1">
    <property type="nucleotide sequence ID" value="NC_013510.1"/>
</dbReference>
<proteinExistence type="predicted"/>
<organism evidence="3 4">
    <name type="scientific">Thermomonospora curvata (strain ATCC 19995 / DSM 43183 / JCM 3096 / KCTC 9072 / NBRC 15933 / NCIMB 10081 / Henssen B9)</name>
    <dbReference type="NCBI Taxonomy" id="471852"/>
    <lineage>
        <taxon>Bacteria</taxon>
        <taxon>Bacillati</taxon>
        <taxon>Actinomycetota</taxon>
        <taxon>Actinomycetes</taxon>
        <taxon>Streptosporangiales</taxon>
        <taxon>Thermomonosporaceae</taxon>
        <taxon>Thermomonospora</taxon>
    </lineage>
</organism>
<keyword evidence="1" id="KW-0560">Oxidoreductase</keyword>
<dbReference type="InterPro" id="IPR050268">
    <property type="entry name" value="NADH-dep_flavin_reductase"/>
</dbReference>
<evidence type="ECO:0000313" key="4">
    <source>
        <dbReference type="Proteomes" id="UP000001918"/>
    </source>
</evidence>
<evidence type="ECO:0000259" key="2">
    <source>
        <dbReference type="SMART" id="SM00903"/>
    </source>
</evidence>
<accession>D1A3E2</accession>
<dbReference type="OrthoDB" id="9792858at2"/>
<dbReference type="eggNOG" id="COG1853">
    <property type="taxonomic scope" value="Bacteria"/>
</dbReference>
<dbReference type="SUPFAM" id="SSF50475">
    <property type="entry name" value="FMN-binding split barrel"/>
    <property type="match status" value="1"/>
</dbReference>
<evidence type="ECO:0000313" key="3">
    <source>
        <dbReference type="EMBL" id="ACY96067.1"/>
    </source>
</evidence>
<dbReference type="GO" id="GO:0010181">
    <property type="term" value="F:FMN binding"/>
    <property type="evidence" value="ECO:0007669"/>
    <property type="project" value="InterPro"/>
</dbReference>
<dbReference type="AlphaFoldDB" id="D1A3E2"/>
<feature type="domain" description="Flavin reductase like" evidence="2">
    <location>
        <begin position="20"/>
        <end position="165"/>
    </location>
</feature>
<sequence>MTRTLTRHPPVSTRRFRRTIAKHASGVVVVTARDAHGHPIGQTATSFSSVSLDPPLVSFCIERSSPAWPGLAEAELLAVNLLAGHQAPIATRFTRDDVDRFGVPTAWRPGPGGVPLLEEVTAHLLAVPHSVTEIGDHCLMVGLVIGARTGHGGTPLLYHHGRFGRFIPHP</sequence>
<dbReference type="Pfam" id="PF01613">
    <property type="entry name" value="Flavin_Reduct"/>
    <property type="match status" value="1"/>
</dbReference>
<name>D1A3E2_THECD</name>
<dbReference type="Gene3D" id="2.30.110.10">
    <property type="entry name" value="Electron Transport, Fmn-binding Protein, Chain A"/>
    <property type="match status" value="1"/>
</dbReference>
<dbReference type="PANTHER" id="PTHR30466">
    <property type="entry name" value="FLAVIN REDUCTASE"/>
    <property type="match status" value="1"/>
</dbReference>
<dbReference type="GO" id="GO:0006208">
    <property type="term" value="P:pyrimidine nucleobase catabolic process"/>
    <property type="evidence" value="ECO:0007669"/>
    <property type="project" value="TreeGrafter"/>
</dbReference>
<gene>
    <name evidence="3" type="ordered locus">Tcur_0470</name>
</gene>
<dbReference type="EMBL" id="CP001738">
    <property type="protein sequence ID" value="ACY96067.1"/>
    <property type="molecule type" value="Genomic_DNA"/>
</dbReference>
<dbReference type="PANTHER" id="PTHR30466:SF1">
    <property type="entry name" value="FMN REDUCTASE (NADH) RUTF"/>
    <property type="match status" value="1"/>
</dbReference>
<dbReference type="HOGENOM" id="CLU_059021_1_1_11"/>
<dbReference type="STRING" id="471852.Tcur_0470"/>